<dbReference type="GO" id="GO:0004347">
    <property type="term" value="F:glucose-6-phosphate isomerase activity"/>
    <property type="evidence" value="ECO:0007669"/>
    <property type="project" value="InterPro"/>
</dbReference>
<evidence type="ECO:0000313" key="5">
    <source>
        <dbReference type="Proteomes" id="UP000230084"/>
    </source>
</evidence>
<protein>
    <recommendedName>
        <fullName evidence="3">SIS domain-containing protein</fullName>
    </recommendedName>
</protein>
<evidence type="ECO:0000259" key="3">
    <source>
        <dbReference type="PROSITE" id="PS51464"/>
    </source>
</evidence>
<organism evidence="4 5">
    <name type="scientific">Candidatus Uhrbacteria bacterium CG10_big_fil_rev_8_21_14_0_10_50_16</name>
    <dbReference type="NCBI Taxonomy" id="1975039"/>
    <lineage>
        <taxon>Bacteria</taxon>
        <taxon>Candidatus Uhriibacteriota</taxon>
    </lineage>
</organism>
<comment type="similarity">
    <text evidence="1">Belongs to the PGI/PMI family.</text>
</comment>
<name>A0A2H0RLT1_9BACT</name>
<dbReference type="InterPro" id="IPR019490">
    <property type="entry name" value="Glu6P/Mann6P_isomerase_C"/>
</dbReference>
<evidence type="ECO:0000313" key="4">
    <source>
        <dbReference type="EMBL" id="PIR47453.1"/>
    </source>
</evidence>
<dbReference type="Proteomes" id="UP000230084">
    <property type="component" value="Unassembled WGS sequence"/>
</dbReference>
<evidence type="ECO:0000256" key="1">
    <source>
        <dbReference type="ARBA" id="ARBA00010523"/>
    </source>
</evidence>
<sequence>MPLPLNTKSTYEQLDGSNALMSISMFPEQCAQAWSETKSMVFPKHYLSCTEVVVAGMGGSGLGGHLVNAIFGHEMNIPLIVLNDYDLPKWVNRQTLVIVVSYSGSTEEALSMCKQSVSRHCATVVIASGGRLEKAAKRAKVPAYIFSDFLTNPANMPRMGIGLTLFAELGILKQLSYLRLSDNAVKQAVSHTLGLSEAWSAAVPQSKNIAKKLAVSLQGLVPVFVASEHLVGNALTARNQTHESSKCYSDWHEIPEMNHHLLEGLQHPEEAKKLAFVLFASNLYHTRNQKRHEITAKVLKKSEIAVHVIDVLGETKLEQALAALQLSSYVSFYLGTLNGVDPSPIPWVDYFKEQLA</sequence>
<comment type="caution">
    <text evidence="4">The sequence shown here is derived from an EMBL/GenBank/DDBJ whole genome shotgun (WGS) entry which is preliminary data.</text>
</comment>
<reference evidence="4 5" key="1">
    <citation type="submission" date="2017-09" db="EMBL/GenBank/DDBJ databases">
        <title>Depth-based differentiation of microbial function through sediment-hosted aquifers and enrichment of novel symbionts in the deep terrestrial subsurface.</title>
        <authorList>
            <person name="Probst A.J."/>
            <person name="Ladd B."/>
            <person name="Jarett J.K."/>
            <person name="Geller-Mcgrath D.E."/>
            <person name="Sieber C.M."/>
            <person name="Emerson J.B."/>
            <person name="Anantharaman K."/>
            <person name="Thomas B.C."/>
            <person name="Malmstrom R."/>
            <person name="Stieglmeier M."/>
            <person name="Klingl A."/>
            <person name="Woyke T."/>
            <person name="Ryan C.M."/>
            <person name="Banfield J.F."/>
        </authorList>
    </citation>
    <scope>NUCLEOTIDE SEQUENCE [LARGE SCALE GENOMIC DNA]</scope>
    <source>
        <strain evidence="4">CG10_big_fil_rev_8_21_14_0_10_50_16</strain>
    </source>
</reference>
<evidence type="ECO:0000256" key="2">
    <source>
        <dbReference type="ARBA" id="ARBA00023235"/>
    </source>
</evidence>
<dbReference type="GO" id="GO:0004476">
    <property type="term" value="F:mannose-6-phosphate isomerase activity"/>
    <property type="evidence" value="ECO:0007669"/>
    <property type="project" value="InterPro"/>
</dbReference>
<dbReference type="InterPro" id="IPR046348">
    <property type="entry name" value="SIS_dom_sf"/>
</dbReference>
<dbReference type="InterPro" id="IPR001347">
    <property type="entry name" value="SIS_dom"/>
</dbReference>
<dbReference type="Pfam" id="PF10432">
    <property type="entry name" value="bact-PGI_C"/>
    <property type="match status" value="1"/>
</dbReference>
<dbReference type="AlphaFoldDB" id="A0A2H0RLT1"/>
<gene>
    <name evidence="4" type="ORF">COV06_03270</name>
</gene>
<dbReference type="GO" id="GO:0097367">
    <property type="term" value="F:carbohydrate derivative binding"/>
    <property type="evidence" value="ECO:0007669"/>
    <property type="project" value="InterPro"/>
</dbReference>
<dbReference type="SUPFAM" id="SSF53697">
    <property type="entry name" value="SIS domain"/>
    <property type="match status" value="1"/>
</dbReference>
<dbReference type="PROSITE" id="PS51464">
    <property type="entry name" value="SIS"/>
    <property type="match status" value="1"/>
</dbReference>
<dbReference type="GO" id="GO:0005975">
    <property type="term" value="P:carbohydrate metabolic process"/>
    <property type="evidence" value="ECO:0007669"/>
    <property type="project" value="InterPro"/>
</dbReference>
<proteinExistence type="inferred from homology"/>
<feature type="domain" description="SIS" evidence="3">
    <location>
        <begin position="42"/>
        <end position="186"/>
    </location>
</feature>
<dbReference type="GO" id="GO:1901135">
    <property type="term" value="P:carbohydrate derivative metabolic process"/>
    <property type="evidence" value="ECO:0007669"/>
    <property type="project" value="InterPro"/>
</dbReference>
<accession>A0A2H0RLT1</accession>
<keyword evidence="2" id="KW-0413">Isomerase</keyword>
<dbReference type="EMBL" id="PCYM01000006">
    <property type="protein sequence ID" value="PIR47453.1"/>
    <property type="molecule type" value="Genomic_DNA"/>
</dbReference>
<dbReference type="Gene3D" id="3.40.50.10490">
    <property type="entry name" value="Glucose-6-phosphate isomerase like protein, domain 1"/>
    <property type="match status" value="2"/>
</dbReference>